<dbReference type="Pfam" id="PF24883">
    <property type="entry name" value="NPHP3_N"/>
    <property type="match status" value="2"/>
</dbReference>
<evidence type="ECO:0000256" key="3">
    <source>
        <dbReference type="SAM" id="MobiDB-lite"/>
    </source>
</evidence>
<feature type="repeat" description="ANK" evidence="2">
    <location>
        <begin position="1184"/>
        <end position="1216"/>
    </location>
</feature>
<reference evidence="5" key="1">
    <citation type="submission" date="2021-03" db="EMBL/GenBank/DDBJ databases">
        <title>Comparative genomics and phylogenomic investigation of the class Geoglossomycetes provide insights into ecological specialization and systematics.</title>
        <authorList>
            <person name="Melie T."/>
            <person name="Pirro S."/>
            <person name="Miller A.N."/>
            <person name="Quandt A."/>
        </authorList>
    </citation>
    <scope>NUCLEOTIDE SEQUENCE</scope>
    <source>
        <strain evidence="5">CAQ_001_2017</strain>
    </source>
</reference>
<keyword evidence="6" id="KW-1185">Reference proteome</keyword>
<dbReference type="Gene3D" id="3.40.50.300">
    <property type="entry name" value="P-loop containing nucleotide triphosphate hydrolases"/>
    <property type="match status" value="1"/>
</dbReference>
<feature type="domain" description="Nephrocystin 3-like N-terminal" evidence="4">
    <location>
        <begin position="1729"/>
        <end position="1897"/>
    </location>
</feature>
<evidence type="ECO:0000256" key="2">
    <source>
        <dbReference type="PROSITE-ProRule" id="PRU00023"/>
    </source>
</evidence>
<dbReference type="Pfam" id="PF12796">
    <property type="entry name" value="Ank_2"/>
    <property type="match status" value="2"/>
</dbReference>
<dbReference type="SUPFAM" id="SSF52540">
    <property type="entry name" value="P-loop containing nucleoside triphosphate hydrolases"/>
    <property type="match status" value="1"/>
</dbReference>
<dbReference type="PANTHER" id="PTHR10039:SF5">
    <property type="entry name" value="NACHT DOMAIN-CONTAINING PROTEIN"/>
    <property type="match status" value="1"/>
</dbReference>
<feature type="domain" description="Nephrocystin 3-like N-terminal" evidence="4">
    <location>
        <begin position="439"/>
        <end position="537"/>
    </location>
</feature>
<feature type="region of interest" description="Disordered" evidence="3">
    <location>
        <begin position="1660"/>
        <end position="1679"/>
    </location>
</feature>
<accession>A0A9P8LAY3</accession>
<gene>
    <name evidence="5" type="ORF">GP486_004507</name>
</gene>
<dbReference type="InterPro" id="IPR036770">
    <property type="entry name" value="Ankyrin_rpt-contain_sf"/>
</dbReference>
<dbReference type="InterPro" id="IPR029058">
    <property type="entry name" value="AB_hydrolase_fold"/>
</dbReference>
<feature type="repeat" description="ANK" evidence="2">
    <location>
        <begin position="1121"/>
        <end position="1153"/>
    </location>
</feature>
<keyword evidence="2" id="KW-0040">ANK repeat</keyword>
<comment type="caution">
    <text evidence="5">The sequence shown here is derived from an EMBL/GenBank/DDBJ whole genome shotgun (WGS) entry which is preliminary data.</text>
</comment>
<evidence type="ECO:0000313" key="5">
    <source>
        <dbReference type="EMBL" id="KAH0558859.1"/>
    </source>
</evidence>
<keyword evidence="1" id="KW-0677">Repeat</keyword>
<dbReference type="SMART" id="SM00248">
    <property type="entry name" value="ANK"/>
    <property type="match status" value="9"/>
</dbReference>
<dbReference type="Proteomes" id="UP000750711">
    <property type="component" value="Unassembled WGS sequence"/>
</dbReference>
<proteinExistence type="predicted"/>
<evidence type="ECO:0000259" key="4">
    <source>
        <dbReference type="Pfam" id="PF24883"/>
    </source>
</evidence>
<dbReference type="SUPFAM" id="SSF48403">
    <property type="entry name" value="Ankyrin repeat"/>
    <property type="match status" value="1"/>
</dbReference>
<dbReference type="Gene3D" id="3.40.50.1820">
    <property type="entry name" value="alpha/beta hydrolase"/>
    <property type="match status" value="2"/>
</dbReference>
<dbReference type="InterPro" id="IPR002110">
    <property type="entry name" value="Ankyrin_rpt"/>
</dbReference>
<feature type="repeat" description="ANK" evidence="2">
    <location>
        <begin position="1283"/>
        <end position="1317"/>
    </location>
</feature>
<name>A0A9P8LAY3_9PEZI</name>
<feature type="repeat" description="ANK" evidence="2">
    <location>
        <begin position="1250"/>
        <end position="1282"/>
    </location>
</feature>
<dbReference type="SUPFAM" id="SSF53474">
    <property type="entry name" value="alpha/beta-Hydrolases"/>
    <property type="match status" value="2"/>
</dbReference>
<feature type="repeat" description="ANK" evidence="2">
    <location>
        <begin position="1318"/>
        <end position="1350"/>
    </location>
</feature>
<organism evidence="5 6">
    <name type="scientific">Trichoglossum hirsutum</name>
    <dbReference type="NCBI Taxonomy" id="265104"/>
    <lineage>
        <taxon>Eukaryota</taxon>
        <taxon>Fungi</taxon>
        <taxon>Dikarya</taxon>
        <taxon>Ascomycota</taxon>
        <taxon>Pezizomycotina</taxon>
        <taxon>Geoglossomycetes</taxon>
        <taxon>Geoglossales</taxon>
        <taxon>Geoglossaceae</taxon>
        <taxon>Trichoglossum</taxon>
    </lineage>
</organism>
<feature type="repeat" description="ANK" evidence="2">
    <location>
        <begin position="1154"/>
        <end position="1186"/>
    </location>
</feature>
<dbReference type="EMBL" id="JAGHQM010000718">
    <property type="protein sequence ID" value="KAH0558859.1"/>
    <property type="molecule type" value="Genomic_DNA"/>
</dbReference>
<evidence type="ECO:0000256" key="1">
    <source>
        <dbReference type="ARBA" id="ARBA00022737"/>
    </source>
</evidence>
<feature type="region of interest" description="Disordered" evidence="3">
    <location>
        <begin position="1713"/>
        <end position="1732"/>
    </location>
</feature>
<dbReference type="PANTHER" id="PTHR10039">
    <property type="entry name" value="AMELOGENIN"/>
    <property type="match status" value="1"/>
</dbReference>
<dbReference type="Pfam" id="PF00023">
    <property type="entry name" value="Ank"/>
    <property type="match status" value="1"/>
</dbReference>
<protein>
    <recommendedName>
        <fullName evidence="4">Nephrocystin 3-like N-terminal domain-containing protein</fullName>
    </recommendedName>
</protein>
<dbReference type="InterPro" id="IPR056884">
    <property type="entry name" value="NPHP3-like_N"/>
</dbReference>
<evidence type="ECO:0000313" key="6">
    <source>
        <dbReference type="Proteomes" id="UP000750711"/>
    </source>
</evidence>
<dbReference type="Gene3D" id="1.25.40.20">
    <property type="entry name" value="Ankyrin repeat-containing domain"/>
    <property type="match status" value="2"/>
</dbReference>
<dbReference type="PROSITE" id="PS50297">
    <property type="entry name" value="ANK_REP_REGION"/>
    <property type="match status" value="5"/>
</dbReference>
<sequence length="2789" mass="312036">MATYKPYGPDLISHDPIRGIGTWSEEKATGTRQIRLDDITAGLAARSSAPFLDCLGASEREAKVDIVFVHGLSGGSTSTWKSGNTFWPQDLCRDFPEAQILLLTYDPHIWGGSDCQAVRKTADDLLRLLSKARLGAGASRRPLIWIAHSVGGCLVKAAYVRSKPETIRDITEDELFPDDIYRSTAGMIFFGTPHKTRSIGGWRSILRKIRSVAGEYRDDVGTLELSTHDEENIFKALSPFELTLNKVNLPIVSFYEKHESFHDGVPVLVTGPDNALFCRHETILVLEGNHVTMSRFQGCDSTSYRMTKEAIERFVAQQSLPDNLKTEKTRNSVRDNTGLLALDGLPEFPLSRMEEDIQNLFRFKLRNASSKADDDDTATRPAGSVIETFAPTGTLNCHLISPPVEMLTAEVKFRRLERLFVAQSHRDKELNDVIYEEQTPQWIPKTPNFERWRQSGYLLVVRGPIGSGKSGAACAIVRHLDNEMRSQEIGILPQAVVLYHFASKIEEPRSAVLQMLHQFFLQLLEIFPHLGRHFPTDWIFLGRQKWPSGNRQSSHPLAEECDRSYSSDDRFVPHDGHQDLVWPLFSSEELCEILVSALRDEAIGEATLVVDGLDESPGYKHNELENILDIIKNVPGTKVCITTASPCTIYDDQENLDITSAAGFRQHIDAFSSEQFNVIRQHLFPPDGGPRCSKASFHSLKKIFSSQDHGSYLHMILIQQVLNRLPDKGQIDDFIGAVTSAFVGSPPDYDKERIYMIMHWILRFLEEDFGLENTSAAWMLIIVSLSVDPLTVNELRSFLAYFMAVAPRGPGKVPLPLPEEFVSIPTHPGTAVNQLDLHEIADKNLFGLLTVHDGLVTAIHPFVNTSAIKYHAGMLSALNAHMAVHCINLLGQFSLSGNVIRYDSNSPQHSTPMGPYRYPLRYWFAHLRRAGKSCRSLWPLLQQRWVQVQLRQVLPKFTGCALPPTTELPLSCLLAALNLDELLSELLADSKSSKKEDPSNLSLEMRCAAANLAQSSLKVLIEHGHDPGGKDEAGLGIMKYQDWARIHMQGRRIHISKFPPGHTPLSEGVRLKPALEEILRSRDNELNEALIASVRRCEVSIAAGLLELGASSNAIDNNDPRRQSALHIAASMGSFELVQLLLRYDAWNLAEDRDGIKPIHLAAQHGHHVIAQLLASMFYDEDARGRSPLFTASESSSLSTLRVMLKFNININLRDKKMRTPLHSAASAGSADVVRFLLTKGAAVDAQDIAGVTPLHIAAWGGWRNVVAELLYTGASVNLRDHEEQTALHWACKSPNPSVEVVQVLLESLSNPDLVDTKGRTALHIAARSGSFAIVDLLLGVTSTFNRRDPLGKAKNSPLDLAIRNNSKEVLRLLERSEFNGDRISWSCGSRSREEGIDLDVVFVHLFRSTGHISWVMPTLGEVLGEDLKSSRFIEWDYDSGVSEFPSVETFNRLAVSLLSDLSTFQNQVKVEEAMAQGNDLQPPIFFVGHDLAGLVIKAAVKIASENASWMDLSSRIKGCVFLGTPHQGTTDQSMLEIVSQLADRFWETPSVWKDSMSSKIPYKKMIQALRRSREESAFSSLQKDFVTLCSQMRVLYMHGTLPTSGKMLVPPDSAFQPTPIGIGVDTDHIGISDLLSRDSITYTELVDILKLVVSETQSEKGHHEELENAPAPLPTDDKTLRIPTAYESRILRSLRSSSKDFDELIPRTHDEVLSSQLPSKDPSRASPVSSWAQNPSETVLWISGTMGCGKSVFMRQLFHDEVIDGMLRQSFNVHESNLVKAAFTFQHRGFRPTTAEMLRSLLYQILVAKHELISRISHEWSYDLDDILNHRRADIAWLKSRLEGIFAQIFSASPETNFCLFIDALDESAGDSAGDLAHIINRVRRDTKNAKICFSSKPQNVVHGLFSRATTLYLHRVNSEDIREFVSSRTEDLPLGKRGPLHITVAKGSSGSFLWARLVTDKIAAAVGKGDSGEMVLRQIKEFPRELQDTYEGILDRVSDEDFEEGWKIFRLVLLSNGRINAVILSYALELPSGIEGVADPQIVEEAEGAQDIQHRISLRINHNCGGLLEVSELGDVQFVHKTVGEFVSTNPRYCQNLSEKCDFHPHLVLMGGHIRYMTKDLDHSSPELTERIVSDALKNAKLADSEMNDTVTYVHWFETLGKISLEPSKLRQLRSFMPRPLVQDGDDPSTHPSVESLPASSIPELYQYYTFLALKLGLVRYLEHRPSDPFGEERRRLVDESLSLAFNFENTDMTIPWAGALPSLHDLPDPEAVRILLAKYGQITTENTAYDYLNANTWPKVLATGYYCFGVKPFLRLGPNPTLENRKRWIKIVEYFLRAGAKTDVEYNVLFGNRSDISSSSQEAVGDVDERVISPERAIVENLDPSGNFGSSHDELLSLLKGPPGSEAAKGQSRRRRSLLSRIWRWGHRRERSGADIRAIHELDGASCERLQAGLDAWQAYSVIMSFGFANREFIAAGELAWKLYRDCYTIARGAPQEFQLLLGEISTLSNSLKILQEEVSDPGSTLVQAGEDRIRMVNEMVSCVNVTLKELQKVAKKYEILGTGSKGKQIWVKLKCSSLKRIESSTKALETDVADIKNYIRASSRNLSSQSSGPPLVSVVDDEVFKISLSNTLMKNAEVLQPWSAIGADQWIQAGRWWLLKSQMELYAAPVSDHAVPLPAYANLIKASWILVDIIACHPQLSFLNSSTHYEVQLLSAELKKEFKRINDSGLLVPDFYELEHQNLQIWETQARGPLLRPGKKLRKSDLTQTYDYFWTVEGERTYFQK</sequence>
<dbReference type="InterPro" id="IPR027417">
    <property type="entry name" value="P-loop_NTPase"/>
</dbReference>
<feature type="repeat" description="ANK" evidence="2">
    <location>
        <begin position="1217"/>
        <end position="1249"/>
    </location>
</feature>
<dbReference type="PROSITE" id="PS50088">
    <property type="entry name" value="ANK_REPEAT"/>
    <property type="match status" value="7"/>
</dbReference>